<evidence type="ECO:0000256" key="3">
    <source>
        <dbReference type="ARBA" id="ARBA00022692"/>
    </source>
</evidence>
<keyword evidence="5 7" id="KW-0472">Membrane</keyword>
<feature type="compositionally biased region" description="Polar residues" evidence="6">
    <location>
        <begin position="229"/>
        <end position="249"/>
    </location>
</feature>
<dbReference type="NCBIfam" id="TIGR00797">
    <property type="entry name" value="matE"/>
    <property type="match status" value="1"/>
</dbReference>
<dbReference type="HOGENOM" id="CLU_019477_0_0_1"/>
<feature type="compositionally biased region" description="Acidic residues" evidence="6">
    <location>
        <begin position="856"/>
        <end position="865"/>
    </location>
</feature>
<evidence type="ECO:0000256" key="2">
    <source>
        <dbReference type="ARBA" id="ARBA00010199"/>
    </source>
</evidence>
<feature type="transmembrane region" description="Helical" evidence="7">
    <location>
        <begin position="434"/>
        <end position="457"/>
    </location>
</feature>
<dbReference type="InterPro" id="IPR045069">
    <property type="entry name" value="MATE_euk"/>
</dbReference>
<feature type="compositionally biased region" description="Low complexity" evidence="6">
    <location>
        <begin position="799"/>
        <end position="813"/>
    </location>
</feature>
<evidence type="ECO:0000313" key="9">
    <source>
        <dbReference type="Proteomes" id="UP000014071"/>
    </source>
</evidence>
<evidence type="ECO:0000313" key="8">
    <source>
        <dbReference type="EMBL" id="GAC92531.1"/>
    </source>
</evidence>
<keyword evidence="4 7" id="KW-1133">Transmembrane helix</keyword>
<feature type="compositionally biased region" description="Basic and acidic residues" evidence="6">
    <location>
        <begin position="132"/>
        <end position="143"/>
    </location>
</feature>
<feature type="transmembrane region" description="Helical" evidence="7">
    <location>
        <begin position="654"/>
        <end position="673"/>
    </location>
</feature>
<comment type="similarity">
    <text evidence="2">Belongs to the multi antimicrobial extrusion (MATE) (TC 2.A.66.1) family.</text>
</comment>
<feature type="transmembrane region" description="Helical" evidence="7">
    <location>
        <begin position="575"/>
        <end position="593"/>
    </location>
</feature>
<accession>R9NVS7</accession>
<feature type="region of interest" description="Disordered" evidence="6">
    <location>
        <begin position="112"/>
        <end position="161"/>
    </location>
</feature>
<dbReference type="RefSeq" id="XP_012186118.1">
    <property type="nucleotide sequence ID" value="XM_012330728.1"/>
</dbReference>
<dbReference type="eggNOG" id="KOG1347">
    <property type="taxonomic scope" value="Eukaryota"/>
</dbReference>
<evidence type="ECO:0000256" key="6">
    <source>
        <dbReference type="SAM" id="MobiDB-lite"/>
    </source>
</evidence>
<dbReference type="Proteomes" id="UP000014071">
    <property type="component" value="Unassembled WGS sequence"/>
</dbReference>
<feature type="region of interest" description="Disordered" evidence="6">
    <location>
        <begin position="221"/>
        <end position="286"/>
    </location>
</feature>
<evidence type="ECO:0000256" key="1">
    <source>
        <dbReference type="ARBA" id="ARBA00004141"/>
    </source>
</evidence>
<dbReference type="OrthoDB" id="2126698at2759"/>
<organism evidence="8 9">
    <name type="scientific">Pseudozyma hubeiensis (strain SY62)</name>
    <name type="common">Yeast</name>
    <dbReference type="NCBI Taxonomy" id="1305764"/>
    <lineage>
        <taxon>Eukaryota</taxon>
        <taxon>Fungi</taxon>
        <taxon>Dikarya</taxon>
        <taxon>Basidiomycota</taxon>
        <taxon>Ustilaginomycotina</taxon>
        <taxon>Ustilaginomycetes</taxon>
        <taxon>Ustilaginales</taxon>
        <taxon>Ustilaginaceae</taxon>
        <taxon>Pseudozyma</taxon>
    </lineage>
</organism>
<feature type="transmembrane region" description="Helical" evidence="7">
    <location>
        <begin position="613"/>
        <end position="634"/>
    </location>
</feature>
<dbReference type="STRING" id="1305764.R9NVS7"/>
<name>R9NVS7_PSEHS</name>
<dbReference type="PANTHER" id="PTHR11206">
    <property type="entry name" value="MULTIDRUG RESISTANCE PROTEIN"/>
    <property type="match status" value="1"/>
</dbReference>
<comment type="subcellular location">
    <subcellularLocation>
        <location evidence="1">Membrane</location>
        <topology evidence="1">Multi-pass membrane protein</topology>
    </subcellularLocation>
</comment>
<dbReference type="InterPro" id="IPR002528">
    <property type="entry name" value="MATE_fam"/>
</dbReference>
<feature type="transmembrane region" description="Helical" evidence="7">
    <location>
        <begin position="530"/>
        <end position="554"/>
    </location>
</feature>
<proteinExistence type="inferred from homology"/>
<dbReference type="Pfam" id="PF01554">
    <property type="entry name" value="MatE"/>
    <property type="match status" value="2"/>
</dbReference>
<dbReference type="GO" id="GO:0042910">
    <property type="term" value="F:xenobiotic transmembrane transporter activity"/>
    <property type="evidence" value="ECO:0007669"/>
    <property type="project" value="InterPro"/>
</dbReference>
<feature type="transmembrane region" description="Helical" evidence="7">
    <location>
        <begin position="693"/>
        <end position="715"/>
    </location>
</feature>
<dbReference type="GO" id="GO:0015297">
    <property type="term" value="F:antiporter activity"/>
    <property type="evidence" value="ECO:0007669"/>
    <property type="project" value="InterPro"/>
</dbReference>
<gene>
    <name evidence="8" type="ORF">PHSY_000085</name>
</gene>
<keyword evidence="3 7" id="KW-0812">Transmembrane</keyword>
<dbReference type="GeneID" id="24105397"/>
<feature type="transmembrane region" description="Helical" evidence="7">
    <location>
        <begin position="496"/>
        <end position="518"/>
    </location>
</feature>
<feature type="region of interest" description="Disordered" evidence="6">
    <location>
        <begin position="792"/>
        <end position="865"/>
    </location>
</feature>
<evidence type="ECO:0000256" key="4">
    <source>
        <dbReference type="ARBA" id="ARBA00022989"/>
    </source>
</evidence>
<protein>
    <submittedName>
        <fullName evidence="8">Drugsodium antiporter</fullName>
    </submittedName>
</protein>
<keyword evidence="9" id="KW-1185">Reference proteome</keyword>
<evidence type="ECO:0000256" key="7">
    <source>
        <dbReference type="SAM" id="Phobius"/>
    </source>
</evidence>
<reference evidence="9" key="1">
    <citation type="journal article" date="2013" name="Genome Announc.">
        <title>Draft genome sequence of the basidiomycetous yeast-like fungus Pseudozyma hubeiensis SY62, which produces an abundant amount of the biosurfactant mannosylerythritol lipids.</title>
        <authorList>
            <person name="Konishi M."/>
            <person name="Hatada Y."/>
            <person name="Horiuchi J."/>
        </authorList>
    </citation>
    <scope>NUCLEOTIDE SEQUENCE [LARGE SCALE GENOMIC DNA]</scope>
    <source>
        <strain evidence="9">SY62</strain>
    </source>
</reference>
<feature type="transmembrane region" description="Helical" evidence="7">
    <location>
        <begin position="727"/>
        <end position="748"/>
    </location>
</feature>
<dbReference type="GO" id="GO:0016020">
    <property type="term" value="C:membrane"/>
    <property type="evidence" value="ECO:0007669"/>
    <property type="project" value="UniProtKB-SubCell"/>
</dbReference>
<feature type="transmembrane region" description="Helical" evidence="7">
    <location>
        <begin position="754"/>
        <end position="775"/>
    </location>
</feature>
<dbReference type="GO" id="GO:1990961">
    <property type="term" value="P:xenobiotic detoxification by transmembrane export across the plasma membrane"/>
    <property type="evidence" value="ECO:0007669"/>
    <property type="project" value="InterPro"/>
</dbReference>
<feature type="transmembrane region" description="Helical" evidence="7">
    <location>
        <begin position="463"/>
        <end position="484"/>
    </location>
</feature>
<sequence length="865" mass="91824">MHHLDSGKGTTARHLQIAAAAGSFLSFQRRSANVRLYAYPRVKQQSSQREENVTIRIRFSSFPRYHHQDGSCERYEDTVDRSIDDMSFTPRYGSSVTRDYSLLQGHPSSYQHFGALSASQPRHAHSSLAARADAEGDQHHDDNEALASASASSIHTDDATDNGASSISLPLNHHAAATSPVFGRSNRLAITPLTSTRNRRSSVNAYPQVAGIPSEYLLGGTAVAPPTHQPASSSNISLGAPAATTSADSLQKPVGASHDSAEEEATESTSLLGGRPLPQADAQSSHAAATYGAVRRSSFDGASIPGVDGAAGVSGWAAANLIREAPLPGVEQIESIAREPHDHIAWREARVLVGYTIPIFATHLLELSLSVASVFSLGHLGTVQLAAASLSSMTANVSGFSVLSGFISALDTLLPSAYTQQPKSVGLWTQRMGVILMAILPLIFAVWLNAEPILVRIGQDPEVAYLAGRYLSVLAFGLPGYALFEVCRRYLQAQGLMHAPTIVLMFVSPLNAIANYLLVWGPESIRLGFIGAPLASALSMWLMAILCFLQCVVAPRDAWDGFTTAAFKWDGIKPVLSLGFAGMVSLAAEWWAWEIVGLVTSQLGVVALAAQSVLLVSSSVTYQLPFGASVATAVRVGNLLGANRPDEARISSRVSLILSLAMGGLNSALFLIFRKQWGWLFSSDIEVIKLVEYILPLLAFFQVADGICGIAGGVLRGTGRQAAGAGINMVSYYVIGIPVGLVLTFTSINLGLAGLWWGLTIALLFGSAGMIWLISITDWEWEVKKVQLRMAVDDPSDPSHPAGAAPSAHGAAKSDVEALSGPRLAQTSSAVDAINGRDPTFSPLGMRPSSLAGSVIEEEENELSI</sequence>
<dbReference type="AlphaFoldDB" id="R9NVS7"/>
<evidence type="ECO:0000256" key="5">
    <source>
        <dbReference type="ARBA" id="ARBA00023136"/>
    </source>
</evidence>
<dbReference type="EMBL" id="DF238767">
    <property type="protein sequence ID" value="GAC92531.1"/>
    <property type="molecule type" value="Genomic_DNA"/>
</dbReference>
<dbReference type="CDD" id="cd13132">
    <property type="entry name" value="MATE_eukaryotic"/>
    <property type="match status" value="1"/>
</dbReference>